<evidence type="ECO:0000256" key="1">
    <source>
        <dbReference type="SAM" id="MobiDB-lite"/>
    </source>
</evidence>
<feature type="compositionally biased region" description="Polar residues" evidence="1">
    <location>
        <begin position="9"/>
        <end position="18"/>
    </location>
</feature>
<organism evidence="2 3">
    <name type="scientific">Castilleja foliolosa</name>
    <dbReference type="NCBI Taxonomy" id="1961234"/>
    <lineage>
        <taxon>Eukaryota</taxon>
        <taxon>Viridiplantae</taxon>
        <taxon>Streptophyta</taxon>
        <taxon>Embryophyta</taxon>
        <taxon>Tracheophyta</taxon>
        <taxon>Spermatophyta</taxon>
        <taxon>Magnoliopsida</taxon>
        <taxon>eudicotyledons</taxon>
        <taxon>Gunneridae</taxon>
        <taxon>Pentapetalae</taxon>
        <taxon>asterids</taxon>
        <taxon>lamiids</taxon>
        <taxon>Lamiales</taxon>
        <taxon>Orobanchaceae</taxon>
        <taxon>Pedicularideae</taxon>
        <taxon>Castillejinae</taxon>
        <taxon>Castilleja</taxon>
    </lineage>
</organism>
<sequence>MEGIFRPEASNSDASSPNIAPDESTAWTNEKHSLYLHHLELSFVTQLHQSKSLLHMRLSNVKIASEKFKDLRNDCCQASLRAKMVCNFKRVGKNCHSPSSEMAGSTELWSTEKHRKSTISSGLATCSQDLLDVKREGTGQNFFDEVNQSTSVIESQAKRSNTALVESSLQDQFLPQIRVKVLKADDSAGLKK</sequence>
<dbReference type="EMBL" id="JAVIJP010000066">
    <property type="protein sequence ID" value="KAL3621153.1"/>
    <property type="molecule type" value="Genomic_DNA"/>
</dbReference>
<reference evidence="3" key="1">
    <citation type="journal article" date="2024" name="IScience">
        <title>Strigolactones Initiate the Formation of Haustorium-like Structures in Castilleja.</title>
        <authorList>
            <person name="Buerger M."/>
            <person name="Peterson D."/>
            <person name="Chory J."/>
        </authorList>
    </citation>
    <scope>NUCLEOTIDE SEQUENCE [LARGE SCALE GENOMIC DNA]</scope>
</reference>
<feature type="region of interest" description="Disordered" evidence="1">
    <location>
        <begin position="1"/>
        <end position="23"/>
    </location>
</feature>
<name>A0ABD3BVA9_9LAMI</name>
<dbReference type="AlphaFoldDB" id="A0ABD3BVA9"/>
<proteinExistence type="predicted"/>
<gene>
    <name evidence="2" type="ORF">CASFOL_036065</name>
</gene>
<dbReference type="PANTHER" id="PTHR33676">
    <property type="entry name" value="COLD REGULATED PROTEIN 27"/>
    <property type="match status" value="1"/>
</dbReference>
<evidence type="ECO:0000313" key="2">
    <source>
        <dbReference type="EMBL" id="KAL3621153.1"/>
    </source>
</evidence>
<comment type="caution">
    <text evidence="2">The sequence shown here is derived from an EMBL/GenBank/DDBJ whole genome shotgun (WGS) entry which is preliminary data.</text>
</comment>
<keyword evidence="3" id="KW-1185">Reference proteome</keyword>
<dbReference type="Proteomes" id="UP001632038">
    <property type="component" value="Unassembled WGS sequence"/>
</dbReference>
<evidence type="ECO:0000313" key="3">
    <source>
        <dbReference type="Proteomes" id="UP001632038"/>
    </source>
</evidence>
<protein>
    <submittedName>
        <fullName evidence="2">Uncharacterized protein</fullName>
    </submittedName>
</protein>
<accession>A0ABD3BVA9</accession>
<dbReference type="InterPro" id="IPR044678">
    <property type="entry name" value="COR27/28"/>
</dbReference>
<dbReference type="PANTHER" id="PTHR33676:SF14">
    <property type="match status" value="1"/>
</dbReference>